<evidence type="ECO:0000256" key="3">
    <source>
        <dbReference type="ARBA" id="ARBA00022989"/>
    </source>
</evidence>
<proteinExistence type="predicted"/>
<keyword evidence="4 5" id="KW-0472">Membrane</keyword>
<feature type="transmembrane region" description="Helical" evidence="5">
    <location>
        <begin position="110"/>
        <end position="138"/>
    </location>
</feature>
<dbReference type="InterPro" id="IPR009915">
    <property type="entry name" value="NnrU_dom"/>
</dbReference>
<keyword evidence="2 5" id="KW-0812">Transmembrane</keyword>
<feature type="domain" description="NnrU" evidence="6">
    <location>
        <begin position="4"/>
        <end position="182"/>
    </location>
</feature>
<evidence type="ECO:0000256" key="5">
    <source>
        <dbReference type="SAM" id="Phobius"/>
    </source>
</evidence>
<keyword evidence="8" id="KW-1185">Reference proteome</keyword>
<protein>
    <submittedName>
        <fullName evidence="7">Putative membrane protein</fullName>
    </submittedName>
</protein>
<feature type="transmembrane region" description="Helical" evidence="5">
    <location>
        <begin position="34"/>
        <end position="56"/>
    </location>
</feature>
<comment type="caution">
    <text evidence="7">The sequence shown here is derived from an EMBL/GenBank/DDBJ whole genome shotgun (WGS) entry which is preliminary data.</text>
</comment>
<dbReference type="EMBL" id="JACIGI010000009">
    <property type="protein sequence ID" value="MBB4285773.1"/>
    <property type="molecule type" value="Genomic_DNA"/>
</dbReference>
<evidence type="ECO:0000259" key="6">
    <source>
        <dbReference type="Pfam" id="PF07298"/>
    </source>
</evidence>
<dbReference type="Proteomes" id="UP000555728">
    <property type="component" value="Unassembled WGS sequence"/>
</dbReference>
<dbReference type="AlphaFoldDB" id="A0A7W6RYW2"/>
<evidence type="ECO:0000256" key="4">
    <source>
        <dbReference type="ARBA" id="ARBA00023136"/>
    </source>
</evidence>
<dbReference type="RefSeq" id="WP_184433545.1">
    <property type="nucleotide sequence ID" value="NZ_JACIGI010000009.1"/>
</dbReference>
<evidence type="ECO:0000256" key="2">
    <source>
        <dbReference type="ARBA" id="ARBA00022692"/>
    </source>
</evidence>
<accession>A0A7W6RYW2</accession>
<dbReference type="Pfam" id="PF07298">
    <property type="entry name" value="NnrU"/>
    <property type="match status" value="1"/>
</dbReference>
<reference evidence="7 8" key="1">
    <citation type="submission" date="2020-08" db="EMBL/GenBank/DDBJ databases">
        <title>Genome sequencing of Purple Non-Sulfur Bacteria from various extreme environments.</title>
        <authorList>
            <person name="Mayer M."/>
        </authorList>
    </citation>
    <scope>NUCLEOTIDE SEQUENCE [LARGE SCALE GENOMIC DNA]</scope>
    <source>
        <strain evidence="7 8">JA135</strain>
    </source>
</reference>
<feature type="transmembrane region" description="Helical" evidence="5">
    <location>
        <begin position="159"/>
        <end position="188"/>
    </location>
</feature>
<dbReference type="GO" id="GO:0016020">
    <property type="term" value="C:membrane"/>
    <property type="evidence" value="ECO:0007669"/>
    <property type="project" value="UniProtKB-SubCell"/>
</dbReference>
<evidence type="ECO:0000256" key="1">
    <source>
        <dbReference type="ARBA" id="ARBA00004141"/>
    </source>
</evidence>
<comment type="subcellular location">
    <subcellularLocation>
        <location evidence="1">Membrane</location>
        <topology evidence="1">Multi-pass membrane protein</topology>
    </subcellularLocation>
</comment>
<name>A0A7W6RYW2_9PROT</name>
<evidence type="ECO:0000313" key="8">
    <source>
        <dbReference type="Proteomes" id="UP000555728"/>
    </source>
</evidence>
<sequence>MSLLAVGLLLFFLAHLIPMVPVWRNRLVGVMGLAPYKVVFALVSLAGLVLIVYGFSQAPRVPGYQVPAWGMWLPLIAMPLAFILLIATYVPCNIKRWTRHPMTIAILLWAGAHLLASPWAASGLLFGSFAIYAVLNLLGQVTRPQPPRPEPRPMKTDAIVVAMGLAATVVFALTHHILFGVSALPMIFGSSTDLIG</sequence>
<feature type="transmembrane region" description="Helical" evidence="5">
    <location>
        <begin position="68"/>
        <end position="90"/>
    </location>
</feature>
<organism evidence="7 8">
    <name type="scientific">Roseospira goensis</name>
    <dbReference type="NCBI Taxonomy" id="391922"/>
    <lineage>
        <taxon>Bacteria</taxon>
        <taxon>Pseudomonadati</taxon>
        <taxon>Pseudomonadota</taxon>
        <taxon>Alphaproteobacteria</taxon>
        <taxon>Rhodospirillales</taxon>
        <taxon>Rhodospirillaceae</taxon>
        <taxon>Roseospira</taxon>
    </lineage>
</organism>
<gene>
    <name evidence="7" type="ORF">GGD88_001493</name>
</gene>
<keyword evidence="3 5" id="KW-1133">Transmembrane helix</keyword>
<evidence type="ECO:0000313" key="7">
    <source>
        <dbReference type="EMBL" id="MBB4285773.1"/>
    </source>
</evidence>